<gene>
    <name evidence="3" type="ORF">HNR40_006614</name>
</gene>
<dbReference type="Gene3D" id="3.20.20.140">
    <property type="entry name" value="Metal-dependent hydrolases"/>
    <property type="match status" value="2"/>
</dbReference>
<feature type="domain" description="Amidohydrolase 3" evidence="2">
    <location>
        <begin position="69"/>
        <end position="530"/>
    </location>
</feature>
<dbReference type="PANTHER" id="PTHR11647">
    <property type="entry name" value="HYDRANTOINASE/DIHYDROPYRIMIDINASE FAMILY MEMBER"/>
    <property type="match status" value="1"/>
</dbReference>
<dbReference type="EMBL" id="JACHIN010000010">
    <property type="protein sequence ID" value="MBB5081119.1"/>
    <property type="molecule type" value="Genomic_DNA"/>
</dbReference>
<dbReference type="PANTHER" id="PTHR11647:SF1">
    <property type="entry name" value="COLLAPSIN RESPONSE MEDIATOR PROTEIN"/>
    <property type="match status" value="1"/>
</dbReference>
<dbReference type="InterPro" id="IPR032466">
    <property type="entry name" value="Metal_Hydrolase"/>
</dbReference>
<dbReference type="EC" id="3.5.2.3" evidence="3"/>
<keyword evidence="3" id="KW-0378">Hydrolase</keyword>
<feature type="region of interest" description="Disordered" evidence="1">
    <location>
        <begin position="35"/>
        <end position="62"/>
    </location>
</feature>
<evidence type="ECO:0000313" key="3">
    <source>
        <dbReference type="EMBL" id="MBB5081119.1"/>
    </source>
</evidence>
<dbReference type="Proteomes" id="UP000568380">
    <property type="component" value="Unassembled WGS sequence"/>
</dbReference>
<dbReference type="GO" id="GO:0004151">
    <property type="term" value="F:dihydroorotase activity"/>
    <property type="evidence" value="ECO:0007669"/>
    <property type="project" value="UniProtKB-EC"/>
</dbReference>
<evidence type="ECO:0000313" key="4">
    <source>
        <dbReference type="Proteomes" id="UP000568380"/>
    </source>
</evidence>
<dbReference type="SUPFAM" id="SSF51556">
    <property type="entry name" value="Metallo-dependent hydrolases"/>
    <property type="match status" value="1"/>
</dbReference>
<protein>
    <submittedName>
        <fullName evidence="3">Dihydroorotase/N-acyl-D-amino-acid deacylase</fullName>
        <ecNumber evidence="3">3.5.1.81</ecNumber>
        <ecNumber evidence="3">3.5.2.3</ecNumber>
    </submittedName>
</protein>
<comment type="caution">
    <text evidence="3">The sequence shown here is derived from an EMBL/GenBank/DDBJ whole genome shotgun (WGS) entry which is preliminary data.</text>
</comment>
<dbReference type="InterPro" id="IPR011059">
    <property type="entry name" value="Metal-dep_hydrolase_composite"/>
</dbReference>
<dbReference type="Pfam" id="PF07969">
    <property type="entry name" value="Amidohydro_3"/>
    <property type="match status" value="1"/>
</dbReference>
<dbReference type="EC" id="3.5.1.81" evidence="3"/>
<dbReference type="RefSeq" id="WP_184968236.1">
    <property type="nucleotide sequence ID" value="NZ_JACHIN010000010.1"/>
</dbReference>
<dbReference type="AlphaFoldDB" id="A0A7W8A7S9"/>
<organism evidence="3 4">
    <name type="scientific">Nonomuraea endophytica</name>
    <dbReference type="NCBI Taxonomy" id="714136"/>
    <lineage>
        <taxon>Bacteria</taxon>
        <taxon>Bacillati</taxon>
        <taxon>Actinomycetota</taxon>
        <taxon>Actinomycetes</taxon>
        <taxon>Streptosporangiales</taxon>
        <taxon>Streptosporangiaceae</taxon>
        <taxon>Nonomuraea</taxon>
    </lineage>
</organism>
<dbReference type="GO" id="GO:0047420">
    <property type="term" value="F:N-acyl-D-amino-acid deacylase activity"/>
    <property type="evidence" value="ECO:0007669"/>
    <property type="project" value="UniProtKB-EC"/>
</dbReference>
<sequence length="548" mass="56582">MLDLLITGARLADGTGAPLRPADVGARDGRVVLLPPSTPSQGYGPALDTGSQGYTPGAGSRPDPRARVVLDGAGMVVAPGFIDVHTHSDAASLFGPEFAELAAAPVRMGVTTEICGNCGSSLFPALPERLEELSRSSRTSFGGRVPIFRDFAGFAEAHAGAPRANHLASLVGHGTLRAGVVGYEDRAASPHELDVMCGLLGDALAAGAAGLSTGLIYTPGTYGGTDEVVALASVAARHGRPYVTHLRDEMARVEEALEEAAEIARRSGAALHVSHHKTAGRHAWGRTERTLARLAELRAGGMDVTCDVYPYTAGSTSLSAMLPPWANDGGTPALLERLRDQAQRDRMRHAIAEGVPGWENTVGNGGWDLISVASAVGHRELEGRTIASLGGDPVDAAAELLLAEGGQVTIISHSMREDDVRRVLAAEFTMIGSDGVPKPGRPHPRIAGTFPRVLGHYAREEGLLSLEAAVHKMTGMAAARFGLAGRGVLRDGAHADLVMFDPAVIADAATYADPLLPPRGLAAVVVAGELAVSGGVPTGATPGGIVTP</sequence>
<dbReference type="InterPro" id="IPR050378">
    <property type="entry name" value="Metallo-dep_Hydrolases_sf"/>
</dbReference>
<dbReference type="Gene3D" id="2.30.40.10">
    <property type="entry name" value="Urease, subunit C, domain 1"/>
    <property type="match status" value="1"/>
</dbReference>
<dbReference type="InterPro" id="IPR013108">
    <property type="entry name" value="Amidohydro_3"/>
</dbReference>
<keyword evidence="4" id="KW-1185">Reference proteome</keyword>
<dbReference type="GO" id="GO:0005829">
    <property type="term" value="C:cytosol"/>
    <property type="evidence" value="ECO:0007669"/>
    <property type="project" value="TreeGrafter"/>
</dbReference>
<accession>A0A7W8A7S9</accession>
<dbReference type="SUPFAM" id="SSF51338">
    <property type="entry name" value="Composite domain of metallo-dependent hydrolases"/>
    <property type="match status" value="1"/>
</dbReference>
<evidence type="ECO:0000259" key="2">
    <source>
        <dbReference type="Pfam" id="PF07969"/>
    </source>
</evidence>
<proteinExistence type="predicted"/>
<reference evidence="3 4" key="1">
    <citation type="submission" date="2020-08" db="EMBL/GenBank/DDBJ databases">
        <title>Genomic Encyclopedia of Type Strains, Phase IV (KMG-IV): sequencing the most valuable type-strain genomes for metagenomic binning, comparative biology and taxonomic classification.</title>
        <authorList>
            <person name="Goeker M."/>
        </authorList>
    </citation>
    <scope>NUCLEOTIDE SEQUENCE [LARGE SCALE GENOMIC DNA]</scope>
    <source>
        <strain evidence="3 4">DSM 45385</strain>
    </source>
</reference>
<name>A0A7W8A7S9_9ACTN</name>
<evidence type="ECO:0000256" key="1">
    <source>
        <dbReference type="SAM" id="MobiDB-lite"/>
    </source>
</evidence>